<dbReference type="RefSeq" id="WP_151757510.1">
    <property type="nucleotide sequence ID" value="NZ_BKZW01000002.1"/>
</dbReference>
<evidence type="ECO:0000313" key="1">
    <source>
        <dbReference type="EMBL" id="GER89647.1"/>
    </source>
</evidence>
<gene>
    <name evidence="1" type="ORF">KDW_38090</name>
</gene>
<organism evidence="1 2">
    <name type="scientific">Dictyobacter vulcani</name>
    <dbReference type="NCBI Taxonomy" id="2607529"/>
    <lineage>
        <taxon>Bacteria</taxon>
        <taxon>Bacillati</taxon>
        <taxon>Chloroflexota</taxon>
        <taxon>Ktedonobacteria</taxon>
        <taxon>Ktedonobacterales</taxon>
        <taxon>Dictyobacteraceae</taxon>
        <taxon>Dictyobacter</taxon>
    </lineage>
</organism>
<keyword evidence="2" id="KW-1185">Reference proteome</keyword>
<evidence type="ECO:0000313" key="2">
    <source>
        <dbReference type="Proteomes" id="UP000326912"/>
    </source>
</evidence>
<dbReference type="AlphaFoldDB" id="A0A5J4KTA3"/>
<proteinExistence type="predicted"/>
<comment type="caution">
    <text evidence="1">The sequence shown here is derived from an EMBL/GenBank/DDBJ whole genome shotgun (WGS) entry which is preliminary data.</text>
</comment>
<name>A0A5J4KTA3_9CHLR</name>
<dbReference type="Proteomes" id="UP000326912">
    <property type="component" value="Unassembled WGS sequence"/>
</dbReference>
<accession>A0A5J4KTA3</accession>
<protein>
    <submittedName>
        <fullName evidence="1">Uncharacterized protein</fullName>
    </submittedName>
</protein>
<sequence>MSEVALLRQQIELELVALRNGLSGLSSGLARHAFIHARMDRIGTCQDSLADQLGEDDATRVVCQLYVQAMEGPNAWIEPATAGSAS</sequence>
<reference evidence="1 2" key="1">
    <citation type="submission" date="2019-10" db="EMBL/GenBank/DDBJ databases">
        <title>Dictyobacter vulcani sp. nov., within the class Ktedonobacteria, isolated from soil of volcanic Mt. Zao.</title>
        <authorList>
            <person name="Zheng Y."/>
            <person name="Wang C.M."/>
            <person name="Sakai Y."/>
            <person name="Abe K."/>
            <person name="Yokota A."/>
            <person name="Yabe S."/>
        </authorList>
    </citation>
    <scope>NUCLEOTIDE SEQUENCE [LARGE SCALE GENOMIC DNA]</scope>
    <source>
        <strain evidence="1 2">W12</strain>
    </source>
</reference>
<dbReference type="EMBL" id="BKZW01000002">
    <property type="protein sequence ID" value="GER89647.1"/>
    <property type="molecule type" value="Genomic_DNA"/>
</dbReference>